<evidence type="ECO:0000256" key="3">
    <source>
        <dbReference type="ARBA" id="ARBA00004141"/>
    </source>
</evidence>
<evidence type="ECO:0000256" key="9">
    <source>
        <dbReference type="ARBA" id="ARBA00022617"/>
    </source>
</evidence>
<evidence type="ECO:0000256" key="7">
    <source>
        <dbReference type="ARBA" id="ARBA00022448"/>
    </source>
</evidence>
<keyword evidence="7" id="KW-0813">Transport</keyword>
<dbReference type="SUPFAM" id="SSF81343">
    <property type="entry name" value="Fumarate reductase respiratory complex transmembrane subunits"/>
    <property type="match status" value="1"/>
</dbReference>
<dbReference type="GO" id="GO:0020037">
    <property type="term" value="F:heme binding"/>
    <property type="evidence" value="ECO:0007669"/>
    <property type="project" value="InterPro"/>
</dbReference>
<dbReference type="Pfam" id="PF01127">
    <property type="entry name" value="Sdh_cyt"/>
    <property type="match status" value="1"/>
</dbReference>
<dbReference type="AlphaFoldDB" id="A0A4R5UT10"/>
<dbReference type="GO" id="GO:0016020">
    <property type="term" value="C:membrane"/>
    <property type="evidence" value="ECO:0007669"/>
    <property type="project" value="UniProtKB-SubCell"/>
</dbReference>
<evidence type="ECO:0000256" key="5">
    <source>
        <dbReference type="ARBA" id="ARBA00011558"/>
    </source>
</evidence>
<dbReference type="GO" id="GO:0046872">
    <property type="term" value="F:metal ion binding"/>
    <property type="evidence" value="ECO:0007669"/>
    <property type="project" value="UniProtKB-KW"/>
</dbReference>
<dbReference type="GO" id="GO:0006099">
    <property type="term" value="P:tricarboxylic acid cycle"/>
    <property type="evidence" value="ECO:0007669"/>
    <property type="project" value="UniProtKB-UniPathway"/>
</dbReference>
<feature type="transmembrane region" description="Helical" evidence="16">
    <location>
        <begin position="55"/>
        <end position="76"/>
    </location>
</feature>
<keyword evidence="15 16" id="KW-0472">Membrane</keyword>
<evidence type="ECO:0000256" key="13">
    <source>
        <dbReference type="ARBA" id="ARBA00022989"/>
    </source>
</evidence>
<keyword evidence="18" id="KW-1185">Reference proteome</keyword>
<feature type="transmembrane region" description="Helical" evidence="16">
    <location>
        <begin position="97"/>
        <end position="122"/>
    </location>
</feature>
<feature type="transmembrane region" description="Helical" evidence="16">
    <location>
        <begin position="31"/>
        <end position="49"/>
    </location>
</feature>
<comment type="subcellular location">
    <subcellularLocation>
        <location evidence="3">Membrane</location>
        <topology evidence="3">Multi-pass membrane protein</topology>
    </subcellularLocation>
</comment>
<gene>
    <name evidence="17" type="primary">sdhD</name>
    <name evidence="17" type="ORF">E1832_19290</name>
</gene>
<dbReference type="InterPro" id="IPR034804">
    <property type="entry name" value="SQR/QFR_C/D"/>
</dbReference>
<keyword evidence="9" id="KW-0349">Heme</keyword>
<evidence type="ECO:0000256" key="2">
    <source>
        <dbReference type="ARBA" id="ARBA00004050"/>
    </source>
</evidence>
<evidence type="ECO:0000256" key="12">
    <source>
        <dbReference type="ARBA" id="ARBA00022982"/>
    </source>
</evidence>
<evidence type="ECO:0000256" key="16">
    <source>
        <dbReference type="SAM" id="Phobius"/>
    </source>
</evidence>
<comment type="caution">
    <text evidence="17">The sequence shown here is derived from an EMBL/GenBank/DDBJ whole genome shotgun (WGS) entry which is preliminary data.</text>
</comment>
<keyword evidence="13 16" id="KW-1133">Transmembrane helix</keyword>
<dbReference type="RefSeq" id="WP_133361412.1">
    <property type="nucleotide sequence ID" value="NZ_SMUV01000073.1"/>
</dbReference>
<reference evidence="17 18" key="1">
    <citation type="submission" date="2019-03" db="EMBL/GenBank/DDBJ databases">
        <title>Ruegeria lutea sp. nov., a novel strain, isolated from marine sediment, the Masan Bay, South Korea.</title>
        <authorList>
            <person name="Kim J."/>
            <person name="Kim D.-Y."/>
            <person name="Lee S.-S."/>
        </authorList>
    </citation>
    <scope>NUCLEOTIDE SEQUENCE [LARGE SCALE GENOMIC DNA]</scope>
    <source>
        <strain evidence="17 18">318-1</strain>
    </source>
</reference>
<evidence type="ECO:0000256" key="4">
    <source>
        <dbReference type="ARBA" id="ARBA00005163"/>
    </source>
</evidence>
<keyword evidence="8" id="KW-0816">Tricarboxylic acid cycle</keyword>
<sequence length="123" mass="13608">MRYITDRKRVDGLGAARSGVHHFWVMKVSSVALLGLIPLFVFTFGPMLGRPHDEVIAYFAQPFPAIVAALTILVSFRHFKDGVQVLIEDYVHGWKQRALIIATILLSYSAAAVGLFAIARIAL</sequence>
<evidence type="ECO:0000256" key="10">
    <source>
        <dbReference type="ARBA" id="ARBA00022692"/>
    </source>
</evidence>
<organism evidence="17 18">
    <name type="scientific">Antarcticimicrobium luteum</name>
    <dbReference type="NCBI Taxonomy" id="2547397"/>
    <lineage>
        <taxon>Bacteria</taxon>
        <taxon>Pseudomonadati</taxon>
        <taxon>Pseudomonadota</taxon>
        <taxon>Alphaproteobacteria</taxon>
        <taxon>Rhodobacterales</taxon>
        <taxon>Paracoccaceae</taxon>
        <taxon>Antarcticimicrobium</taxon>
    </lineage>
</organism>
<evidence type="ECO:0000313" key="17">
    <source>
        <dbReference type="EMBL" id="TDK42284.1"/>
    </source>
</evidence>
<dbReference type="EMBL" id="SMUV01000073">
    <property type="protein sequence ID" value="TDK42284.1"/>
    <property type="molecule type" value="Genomic_DNA"/>
</dbReference>
<comment type="function">
    <text evidence="2">Membrane-anchoring subunit of succinate dehydrogenase (SDH).</text>
</comment>
<evidence type="ECO:0000256" key="15">
    <source>
        <dbReference type="ARBA" id="ARBA00023136"/>
    </source>
</evidence>
<dbReference type="CDD" id="cd03495">
    <property type="entry name" value="SQR_TypeC_SdhD_like"/>
    <property type="match status" value="1"/>
</dbReference>
<evidence type="ECO:0000313" key="18">
    <source>
        <dbReference type="Proteomes" id="UP000295301"/>
    </source>
</evidence>
<keyword evidence="14" id="KW-0408">Iron</keyword>
<evidence type="ECO:0000256" key="11">
    <source>
        <dbReference type="ARBA" id="ARBA00022723"/>
    </source>
</evidence>
<dbReference type="InterPro" id="IPR014312">
    <property type="entry name" value="Succ_DH_anchor"/>
</dbReference>
<dbReference type="UniPathway" id="UPA00223"/>
<proteinExistence type="predicted"/>
<accession>A0A4R5UT10</accession>
<comment type="pathway">
    <text evidence="4">Carbohydrate metabolism; tricarboxylic acid cycle.</text>
</comment>
<keyword evidence="12" id="KW-0249">Electron transport</keyword>
<keyword evidence="10 16" id="KW-0812">Transmembrane</keyword>
<dbReference type="NCBIfam" id="TIGR02968">
    <property type="entry name" value="succ_dehyd_anc"/>
    <property type="match status" value="1"/>
</dbReference>
<dbReference type="Gene3D" id="1.20.1300.10">
    <property type="entry name" value="Fumarate reductase/succinate dehydrogenase, transmembrane subunit"/>
    <property type="match status" value="1"/>
</dbReference>
<evidence type="ECO:0000256" key="1">
    <source>
        <dbReference type="ARBA" id="ARBA00001971"/>
    </source>
</evidence>
<name>A0A4R5UT10_9RHOB</name>
<evidence type="ECO:0000256" key="6">
    <source>
        <dbReference type="ARBA" id="ARBA00019425"/>
    </source>
</evidence>
<evidence type="ECO:0000256" key="8">
    <source>
        <dbReference type="ARBA" id="ARBA00022532"/>
    </source>
</evidence>
<keyword evidence="11" id="KW-0479">Metal-binding</keyword>
<evidence type="ECO:0000256" key="14">
    <source>
        <dbReference type="ARBA" id="ARBA00023004"/>
    </source>
</evidence>
<dbReference type="InterPro" id="IPR000701">
    <property type="entry name" value="SuccDH_FuR_B_TM-su"/>
</dbReference>
<protein>
    <recommendedName>
        <fullName evidence="6">Succinate dehydrogenase hydrophobic membrane anchor subunit</fullName>
    </recommendedName>
</protein>
<dbReference type="OrthoDB" id="9809280at2"/>
<comment type="subunit">
    <text evidence="5">Part of an enzyme complex containing four subunits: a flavoprotein, an iron-sulfur protein, plus two membrane-anchoring proteins, SdhC and SdhD.</text>
</comment>
<dbReference type="Proteomes" id="UP000295301">
    <property type="component" value="Unassembled WGS sequence"/>
</dbReference>
<comment type="cofactor">
    <cofactor evidence="1">
        <name>heme</name>
        <dbReference type="ChEBI" id="CHEBI:30413"/>
    </cofactor>
</comment>